<dbReference type="EMBL" id="JAODUO010001090">
    <property type="protein sequence ID" value="KAK2171214.1"/>
    <property type="molecule type" value="Genomic_DNA"/>
</dbReference>
<protein>
    <recommendedName>
        <fullName evidence="4">CUB domain-containing protein</fullName>
    </recommendedName>
</protein>
<comment type="caution">
    <text evidence="2">The sequence shown here is derived from an EMBL/GenBank/DDBJ whole genome shotgun (WGS) entry which is preliminary data.</text>
</comment>
<reference evidence="2" key="1">
    <citation type="journal article" date="2023" name="Mol. Biol. Evol.">
        <title>Third-Generation Sequencing Reveals the Adaptive Role of the Epigenome in Three Deep-Sea Polychaetes.</title>
        <authorList>
            <person name="Perez M."/>
            <person name="Aroh O."/>
            <person name="Sun Y."/>
            <person name="Lan Y."/>
            <person name="Juniper S.K."/>
            <person name="Young C.R."/>
            <person name="Angers B."/>
            <person name="Qian P.Y."/>
        </authorList>
    </citation>
    <scope>NUCLEOTIDE SEQUENCE</scope>
    <source>
        <strain evidence="2">R07B-5</strain>
    </source>
</reference>
<keyword evidence="1" id="KW-0812">Transmembrane</keyword>
<keyword evidence="3" id="KW-1185">Reference proteome</keyword>
<sequence length="352" mass="38358">MHAAGDGCRSSVSIDPASSVRFVSSNYVRHGHVASPRCPVDIRAAVGQRINITLHNFGHSTKASRRQRHRGRCRYHAVITDGRDIHNLSLCGHGRLSQLYVSRGSRLEFYFAEDVGVTSQFLVSYDVTGCADPLPVANAWTVIETHEATIHCNDSAETWRLTCVGTAWVGFAGNCSRNQALLVAVCTGVLLGVVTGIALLTTIFLYKRQQRGRRRPGRMVGQKTAGASDASLEEHWVVTQPGCPHYRPVESHSEPGYIHMVELRCNAHRPGYGETTLDKRPASYLDSPSVAGTRPARNSFITFKPDSDELEAAQDVCYGQTPPVAGCKSMFDRSLLSSPDVLASVNSISAHA</sequence>
<dbReference type="Proteomes" id="UP001209878">
    <property type="component" value="Unassembled WGS sequence"/>
</dbReference>
<evidence type="ECO:0008006" key="4">
    <source>
        <dbReference type="Google" id="ProtNLM"/>
    </source>
</evidence>
<evidence type="ECO:0000313" key="2">
    <source>
        <dbReference type="EMBL" id="KAK2171214.1"/>
    </source>
</evidence>
<gene>
    <name evidence="2" type="ORF">NP493_1091g00012</name>
</gene>
<evidence type="ECO:0000313" key="3">
    <source>
        <dbReference type="Proteomes" id="UP001209878"/>
    </source>
</evidence>
<keyword evidence="1" id="KW-1133">Transmembrane helix</keyword>
<accession>A0AAD9KGG1</accession>
<organism evidence="2 3">
    <name type="scientific">Ridgeia piscesae</name>
    <name type="common">Tubeworm</name>
    <dbReference type="NCBI Taxonomy" id="27915"/>
    <lineage>
        <taxon>Eukaryota</taxon>
        <taxon>Metazoa</taxon>
        <taxon>Spiralia</taxon>
        <taxon>Lophotrochozoa</taxon>
        <taxon>Annelida</taxon>
        <taxon>Polychaeta</taxon>
        <taxon>Sedentaria</taxon>
        <taxon>Canalipalpata</taxon>
        <taxon>Sabellida</taxon>
        <taxon>Siboglinidae</taxon>
        <taxon>Ridgeia</taxon>
    </lineage>
</organism>
<keyword evidence="1" id="KW-0472">Membrane</keyword>
<name>A0AAD9KGG1_RIDPI</name>
<feature type="transmembrane region" description="Helical" evidence="1">
    <location>
        <begin position="181"/>
        <end position="206"/>
    </location>
</feature>
<evidence type="ECO:0000256" key="1">
    <source>
        <dbReference type="SAM" id="Phobius"/>
    </source>
</evidence>
<proteinExistence type="predicted"/>
<dbReference type="AlphaFoldDB" id="A0AAD9KGG1"/>